<organism evidence="1 2">
    <name type="scientific">Neolewinella aquimaris</name>
    <dbReference type="NCBI Taxonomy" id="1835722"/>
    <lineage>
        <taxon>Bacteria</taxon>
        <taxon>Pseudomonadati</taxon>
        <taxon>Bacteroidota</taxon>
        <taxon>Saprospiria</taxon>
        <taxon>Saprospirales</taxon>
        <taxon>Lewinellaceae</taxon>
        <taxon>Neolewinella</taxon>
    </lineage>
</organism>
<evidence type="ECO:0000313" key="2">
    <source>
        <dbReference type="Proteomes" id="UP000576209"/>
    </source>
</evidence>
<dbReference type="PANTHER" id="PTHR36848:SF2">
    <property type="entry name" value="SECRETED PROTEIN"/>
    <property type="match status" value="1"/>
</dbReference>
<dbReference type="AlphaFoldDB" id="A0A840E5R1"/>
<dbReference type="InterPro" id="IPR053161">
    <property type="entry name" value="Ulvan_degrading_GH"/>
</dbReference>
<dbReference type="Gene3D" id="2.60.120.260">
    <property type="entry name" value="Galactose-binding domain-like"/>
    <property type="match status" value="1"/>
</dbReference>
<dbReference type="Proteomes" id="UP000576209">
    <property type="component" value="Unassembled WGS sequence"/>
</dbReference>
<dbReference type="NCBIfam" id="NF045579">
    <property type="entry name" value="rhamnoside_JR"/>
    <property type="match status" value="1"/>
</dbReference>
<name>A0A840E5R1_9BACT</name>
<dbReference type="RefSeq" id="WP_183497211.1">
    <property type="nucleotide sequence ID" value="NZ_JACIFF010000011.1"/>
</dbReference>
<dbReference type="InterPro" id="IPR017853">
    <property type="entry name" value="GH"/>
</dbReference>
<dbReference type="EMBL" id="JACIFF010000011">
    <property type="protein sequence ID" value="MBB4080984.1"/>
    <property type="molecule type" value="Genomic_DNA"/>
</dbReference>
<comment type="caution">
    <text evidence="1">The sequence shown here is derived from an EMBL/GenBank/DDBJ whole genome shotgun (WGS) entry which is preliminary data.</text>
</comment>
<protein>
    <recommendedName>
        <fullName evidence="3">Alpha-L-rhamnosidase-like protein</fullName>
    </recommendedName>
</protein>
<dbReference type="PANTHER" id="PTHR36848">
    <property type="entry name" value="DNA-BINDING PROTEIN (PUTATIVE SECRETED PROTEIN)-RELATED"/>
    <property type="match status" value="1"/>
</dbReference>
<dbReference type="Pfam" id="PF17132">
    <property type="entry name" value="Glyco_hydro_106"/>
    <property type="match status" value="2"/>
</dbReference>
<evidence type="ECO:0008006" key="3">
    <source>
        <dbReference type="Google" id="ProtNLM"/>
    </source>
</evidence>
<dbReference type="SUPFAM" id="SSF49785">
    <property type="entry name" value="Galactose-binding domain-like"/>
    <property type="match status" value="1"/>
</dbReference>
<keyword evidence="2" id="KW-1185">Reference proteome</keyword>
<gene>
    <name evidence="1" type="ORF">GGR28_003625</name>
</gene>
<reference evidence="1 2" key="1">
    <citation type="submission" date="2020-08" db="EMBL/GenBank/DDBJ databases">
        <title>Genomic Encyclopedia of Type Strains, Phase IV (KMG-IV): sequencing the most valuable type-strain genomes for metagenomic binning, comparative biology and taxonomic classification.</title>
        <authorList>
            <person name="Goeker M."/>
        </authorList>
    </citation>
    <scope>NUCLEOTIDE SEQUENCE [LARGE SCALE GENOMIC DNA]</scope>
    <source>
        <strain evidence="1 2">DSM 105137</strain>
    </source>
</reference>
<proteinExistence type="predicted"/>
<dbReference type="SUPFAM" id="SSF51445">
    <property type="entry name" value="(Trans)glycosidases"/>
    <property type="match status" value="1"/>
</dbReference>
<dbReference type="InterPro" id="IPR008979">
    <property type="entry name" value="Galactose-bd-like_sf"/>
</dbReference>
<sequence length="973" mass="107366">MPRYSINLSLLLGVCLVVFTTCGRVVSQSQPVPEWPEVTSDNQIWTRWWWHGSSVTEAGITAELQSLSEAGFGGVELTPIFGVIGEEDSFVDYLSPRWMELLDHTLTEAKRLGMQVDMATGTGWPFGGPWIGRENAPKYLAHRSFEVSEGERLTEEVTYMQEPIFRRVNNEALRRYRSAESATTTANPITIDDIDPVIGNNADLQALTLDQVRFAEELPLVSLMAYGEAGEVVDLTQRVAPSGTLDWVAPAGNWKLYALFEGLHGKMVERAAPGGEGNVIDHFSAEAIDHYLQRFDEAFAGHDVSGIRAFFNDSYEVDDARGQANWTPAFLQHFEQQRGYDLRHHLPALFGEAEEAENTRVLSDFRETFSELILETFTKKWDGWADAKQAIIRNQAHGSPANILDLYAASDIPETEGTQSLRIKFATSAANVTGKPLVSAEAATWLDEHFVATWSDLKANLDQYLVNGVNHLVYHGTAYSPAGDPFPGRLFYAAFHANSRHPMWDDLEAVNTYVTRTQSFLQRASSDNDILLYFPVYDRFATPGAELLQHFDGHGPNLEESRVARLGEELLAAGHTFDFVSDAQLQATSFEGGEIRTAGGTYRTVLVPATRYMPEGTWEALLELARAGATIVFQEQLPPSVPGLNNWREREEQRGDRIAAVEFASADGVSTARTGSGKLVVADRWEKALSETGISPEPLVASGLAFNRRNYLGGKLYFISNWSDSDVDDWVPLATAGAAAVLYDPMTGERGLARTETVDEALSVRLQLPRGSSIMVWVSPTSLGTDPWPYFEAAGRPTALDGTWKLEFLKGGPELPASTELATAEVWTAQSDATYRFFSGTGRYSTTFARPAGGNSDYLLDLGRVYETARVSLNGNALGTLTGPTFRLRIPANLIKDQNTLTVDVSNRMINRMIKMDRDQVFWKKFYNVNLPARLRENTGPLGVFDASNWEPVPSGLAGPVTLTAGTSATDDN</sequence>
<accession>A0A840E5R1</accession>
<evidence type="ECO:0000313" key="1">
    <source>
        <dbReference type="EMBL" id="MBB4080984.1"/>
    </source>
</evidence>